<feature type="domain" description="DOCKER" evidence="3">
    <location>
        <begin position="1"/>
        <end position="395"/>
    </location>
</feature>
<dbReference type="InterPro" id="IPR027357">
    <property type="entry name" value="DOCKER_dom"/>
</dbReference>
<dbReference type="InterPro" id="IPR046769">
    <property type="entry name" value="DOCKER_Lobe_A"/>
</dbReference>
<evidence type="ECO:0000256" key="2">
    <source>
        <dbReference type="PROSITE-ProRule" id="PRU00984"/>
    </source>
</evidence>
<dbReference type="InterPro" id="IPR046770">
    <property type="entry name" value="DOCKER_Lobe_B"/>
</dbReference>
<dbReference type="InterPro" id="IPR026791">
    <property type="entry name" value="DOCK"/>
</dbReference>
<name>A0A915L384_ROMCU</name>
<evidence type="ECO:0000259" key="3">
    <source>
        <dbReference type="PROSITE" id="PS51651"/>
    </source>
</evidence>
<dbReference type="PANTHER" id="PTHR23317:SF76">
    <property type="entry name" value="LD20667P"/>
    <property type="match status" value="1"/>
</dbReference>
<dbReference type="GO" id="GO:0005085">
    <property type="term" value="F:guanyl-nucleotide exchange factor activity"/>
    <property type="evidence" value="ECO:0007669"/>
    <property type="project" value="UniProtKB-KW"/>
</dbReference>
<keyword evidence="4" id="KW-1185">Reference proteome</keyword>
<dbReference type="InterPro" id="IPR043162">
    <property type="entry name" value="DOCK_C_lobe_C"/>
</dbReference>
<comment type="similarity">
    <text evidence="2">Belongs to the DOCK family.</text>
</comment>
<dbReference type="Gene3D" id="1.20.58.740">
    <property type="match status" value="1"/>
</dbReference>
<evidence type="ECO:0000313" key="4">
    <source>
        <dbReference type="Proteomes" id="UP000887565"/>
    </source>
</evidence>
<dbReference type="GO" id="GO:0007264">
    <property type="term" value="P:small GTPase-mediated signal transduction"/>
    <property type="evidence" value="ECO:0007669"/>
    <property type="project" value="InterPro"/>
</dbReference>
<dbReference type="Pfam" id="PF20422">
    <property type="entry name" value="DHR-2_Lobe_B"/>
    <property type="match status" value="1"/>
</dbReference>
<organism evidence="4 5">
    <name type="scientific">Romanomermis culicivorax</name>
    <name type="common">Nematode worm</name>
    <dbReference type="NCBI Taxonomy" id="13658"/>
    <lineage>
        <taxon>Eukaryota</taxon>
        <taxon>Metazoa</taxon>
        <taxon>Ecdysozoa</taxon>
        <taxon>Nematoda</taxon>
        <taxon>Enoplea</taxon>
        <taxon>Dorylaimia</taxon>
        <taxon>Mermithida</taxon>
        <taxon>Mermithoidea</taxon>
        <taxon>Mermithidae</taxon>
        <taxon>Romanomermis</taxon>
    </lineage>
</organism>
<dbReference type="Gene3D" id="1.25.40.410">
    <property type="match status" value="1"/>
</dbReference>
<sequence>MAQKQFERGNFAEAAQCYVHSAALAAEYLSMLENDAHLPEGAISFLPLSDDVLEESAVGDDVLRPEDDEGVCVGAYFTENGLCFLLERAAAAYCRAQMFEAAHSAYKILLPILEYRKKFQKIAQIYAVLSEYLIKIDNRTLTSDKRLFGTYFRIGFYGNRFGDLDGQEFVYREPSITKLPEISHRLESFYVDKFDGDQRLVEIIKDSNNVDRNVLDPRKAYLQITYVEPYFDSWEIRTVLTTAHCFPYVKTRVRVVQKDQKVLTPVEVAIEDVKKKTHELDAATHQEPRDAKMLQMVLQGCIGTTVNQGPLEVANVFLCGARGDGDAVDGTSNVEEMRRNKLRLAFKDFSKKCADALRENKRLIGSDQKEYQKELERNYVRFTERLAPMLSKFYVAASTATSAPST</sequence>
<dbReference type="InterPro" id="IPR043161">
    <property type="entry name" value="DOCK_C_lobe_A"/>
</dbReference>
<dbReference type="Pfam" id="PF06920">
    <property type="entry name" value="DHR-2_Lobe_A"/>
    <property type="match status" value="1"/>
</dbReference>
<dbReference type="AlphaFoldDB" id="A0A915L384"/>
<accession>A0A915L384</accession>
<proteinExistence type="inferred from homology"/>
<dbReference type="Pfam" id="PF20421">
    <property type="entry name" value="DHR-2_Lobe_C"/>
    <property type="match status" value="1"/>
</dbReference>
<dbReference type="PANTHER" id="PTHR23317">
    <property type="entry name" value="DEDICATOR OF CYTOKINESIS DOCK"/>
    <property type="match status" value="1"/>
</dbReference>
<dbReference type="PROSITE" id="PS51651">
    <property type="entry name" value="DOCKER"/>
    <property type="match status" value="1"/>
</dbReference>
<dbReference type="InterPro" id="IPR046773">
    <property type="entry name" value="DOCKER_Lobe_C"/>
</dbReference>
<dbReference type="Proteomes" id="UP000887565">
    <property type="component" value="Unplaced"/>
</dbReference>
<dbReference type="WBParaSite" id="nRc.2.0.1.t45569-RA">
    <property type="protein sequence ID" value="nRc.2.0.1.t45569-RA"/>
    <property type="gene ID" value="nRc.2.0.1.g45569"/>
</dbReference>
<reference evidence="5" key="1">
    <citation type="submission" date="2022-11" db="UniProtKB">
        <authorList>
            <consortium name="WormBaseParasite"/>
        </authorList>
    </citation>
    <scope>IDENTIFICATION</scope>
</reference>
<keyword evidence="1" id="KW-0344">Guanine-nucleotide releasing factor</keyword>
<evidence type="ECO:0000256" key="1">
    <source>
        <dbReference type="ARBA" id="ARBA00022658"/>
    </source>
</evidence>
<dbReference type="FunFam" id="1.20.58.740:FF:000002">
    <property type="entry name" value="Dedicator of cytokinesis protein 7"/>
    <property type="match status" value="1"/>
</dbReference>
<dbReference type="OMA" id="SELCAIM"/>
<evidence type="ECO:0000313" key="5">
    <source>
        <dbReference type="WBParaSite" id="nRc.2.0.1.t45569-RA"/>
    </source>
</evidence>
<protein>
    <submittedName>
        <fullName evidence="5">DOCKER domain-containing protein</fullName>
    </submittedName>
</protein>